<dbReference type="AlphaFoldDB" id="A0A4S2M251"/>
<gene>
    <name evidence="2" type="ORF">CRM22_003249</name>
</gene>
<accession>A0A4S2M251</accession>
<proteinExistence type="predicted"/>
<reference evidence="2 3" key="1">
    <citation type="journal article" date="2019" name="BMC Genomics">
        <title>New insights from Opisthorchis felineus genome: update on genomics of the epidemiologically important liver flukes.</title>
        <authorList>
            <person name="Ershov N.I."/>
            <person name="Mordvinov V.A."/>
            <person name="Prokhortchouk E.B."/>
            <person name="Pakharukova M.Y."/>
            <person name="Gunbin K.V."/>
            <person name="Ustyantsev K."/>
            <person name="Genaev M.A."/>
            <person name="Blinov A.G."/>
            <person name="Mazur A."/>
            <person name="Boulygina E."/>
            <person name="Tsygankova S."/>
            <person name="Khrameeva E."/>
            <person name="Chekanov N."/>
            <person name="Fan G."/>
            <person name="Xiao A."/>
            <person name="Zhang H."/>
            <person name="Xu X."/>
            <person name="Yang H."/>
            <person name="Solovyev V."/>
            <person name="Lee S.M."/>
            <person name="Liu X."/>
            <person name="Afonnikov D.A."/>
            <person name="Skryabin K.G."/>
        </authorList>
    </citation>
    <scope>NUCLEOTIDE SEQUENCE [LARGE SCALE GENOMIC DNA]</scope>
    <source>
        <strain evidence="2">AK-0245</strain>
        <tissue evidence="2">Whole organism</tissue>
    </source>
</reference>
<sequence>MKPLLSFALVSELLFCIANAGHSDVECFTHMVQCVRQCAAEGLLKTDCENRTDDVLEDCFTCAPCEKLALPCVQNELRKKRFADCKSLPIMMGMWR</sequence>
<dbReference type="EMBL" id="SJOL01005444">
    <property type="protein sequence ID" value="TGZ70340.1"/>
    <property type="molecule type" value="Genomic_DNA"/>
</dbReference>
<evidence type="ECO:0000313" key="2">
    <source>
        <dbReference type="EMBL" id="TGZ70340.1"/>
    </source>
</evidence>
<dbReference type="OrthoDB" id="10576294at2759"/>
<feature type="signal peptide" evidence="1">
    <location>
        <begin position="1"/>
        <end position="20"/>
    </location>
</feature>
<keyword evidence="1" id="KW-0732">Signal</keyword>
<evidence type="ECO:0000256" key="1">
    <source>
        <dbReference type="SAM" id="SignalP"/>
    </source>
</evidence>
<protein>
    <submittedName>
        <fullName evidence="2">Uncharacterized protein</fullName>
    </submittedName>
</protein>
<evidence type="ECO:0000313" key="3">
    <source>
        <dbReference type="Proteomes" id="UP000308267"/>
    </source>
</evidence>
<comment type="caution">
    <text evidence="2">The sequence shown here is derived from an EMBL/GenBank/DDBJ whole genome shotgun (WGS) entry which is preliminary data.</text>
</comment>
<name>A0A4S2M251_OPIFE</name>
<organism evidence="2 3">
    <name type="scientific">Opisthorchis felineus</name>
    <dbReference type="NCBI Taxonomy" id="147828"/>
    <lineage>
        <taxon>Eukaryota</taxon>
        <taxon>Metazoa</taxon>
        <taxon>Spiralia</taxon>
        <taxon>Lophotrochozoa</taxon>
        <taxon>Platyhelminthes</taxon>
        <taxon>Trematoda</taxon>
        <taxon>Digenea</taxon>
        <taxon>Opisthorchiida</taxon>
        <taxon>Opisthorchiata</taxon>
        <taxon>Opisthorchiidae</taxon>
        <taxon>Opisthorchis</taxon>
    </lineage>
</organism>
<keyword evidence="3" id="KW-1185">Reference proteome</keyword>
<feature type="chain" id="PRO_5020896409" evidence="1">
    <location>
        <begin position="21"/>
        <end position="96"/>
    </location>
</feature>
<dbReference type="Proteomes" id="UP000308267">
    <property type="component" value="Unassembled WGS sequence"/>
</dbReference>